<sequence length="226" mass="25135">MLCITICRKAVSGQGAIGTILEKLHSRGGVSNFLDVHGTTSVCFRKAFAEDKTGTGADKDSRVSGEIRSRVVGNYVLDYTTYLAESENWGMICFATEKEGASPTQLFKISGNIRGACELICVHSIGRRNDRLRWVGNMDLLPNGVRVVAIDTSPNLVIKKCPGVHLSFRISIPDSPQIHVNTWTVQIVVLLPIRDPPKSSHHERHETWTRPHLDEFEDIVLLWVGF</sequence>
<gene>
    <name evidence="1" type="ORF">BS47DRAFT_1362126</name>
</gene>
<accession>A0A9P6AXN3</accession>
<organism evidence="1 2">
    <name type="scientific">Hydnum rufescens UP504</name>
    <dbReference type="NCBI Taxonomy" id="1448309"/>
    <lineage>
        <taxon>Eukaryota</taxon>
        <taxon>Fungi</taxon>
        <taxon>Dikarya</taxon>
        <taxon>Basidiomycota</taxon>
        <taxon>Agaricomycotina</taxon>
        <taxon>Agaricomycetes</taxon>
        <taxon>Cantharellales</taxon>
        <taxon>Hydnaceae</taxon>
        <taxon>Hydnum</taxon>
    </lineage>
</organism>
<proteinExistence type="predicted"/>
<keyword evidence="2" id="KW-1185">Reference proteome</keyword>
<name>A0A9P6AXN3_9AGAM</name>
<evidence type="ECO:0000313" key="1">
    <source>
        <dbReference type="EMBL" id="KAF9513903.1"/>
    </source>
</evidence>
<dbReference type="AlphaFoldDB" id="A0A9P6AXN3"/>
<comment type="caution">
    <text evidence="1">The sequence shown here is derived from an EMBL/GenBank/DDBJ whole genome shotgun (WGS) entry which is preliminary data.</text>
</comment>
<evidence type="ECO:0000313" key="2">
    <source>
        <dbReference type="Proteomes" id="UP000886523"/>
    </source>
</evidence>
<dbReference type="Proteomes" id="UP000886523">
    <property type="component" value="Unassembled WGS sequence"/>
</dbReference>
<protein>
    <submittedName>
        <fullName evidence="1">Uncharacterized protein</fullName>
    </submittedName>
</protein>
<reference evidence="1" key="1">
    <citation type="journal article" date="2020" name="Nat. Commun.">
        <title>Large-scale genome sequencing of mycorrhizal fungi provides insights into the early evolution of symbiotic traits.</title>
        <authorList>
            <person name="Miyauchi S."/>
            <person name="Kiss E."/>
            <person name="Kuo A."/>
            <person name="Drula E."/>
            <person name="Kohler A."/>
            <person name="Sanchez-Garcia M."/>
            <person name="Morin E."/>
            <person name="Andreopoulos B."/>
            <person name="Barry K.W."/>
            <person name="Bonito G."/>
            <person name="Buee M."/>
            <person name="Carver A."/>
            <person name="Chen C."/>
            <person name="Cichocki N."/>
            <person name="Clum A."/>
            <person name="Culley D."/>
            <person name="Crous P.W."/>
            <person name="Fauchery L."/>
            <person name="Girlanda M."/>
            <person name="Hayes R.D."/>
            <person name="Keri Z."/>
            <person name="LaButti K."/>
            <person name="Lipzen A."/>
            <person name="Lombard V."/>
            <person name="Magnuson J."/>
            <person name="Maillard F."/>
            <person name="Murat C."/>
            <person name="Nolan M."/>
            <person name="Ohm R.A."/>
            <person name="Pangilinan J."/>
            <person name="Pereira M.F."/>
            <person name="Perotto S."/>
            <person name="Peter M."/>
            <person name="Pfister S."/>
            <person name="Riley R."/>
            <person name="Sitrit Y."/>
            <person name="Stielow J.B."/>
            <person name="Szollosi G."/>
            <person name="Zifcakova L."/>
            <person name="Stursova M."/>
            <person name="Spatafora J.W."/>
            <person name="Tedersoo L."/>
            <person name="Vaario L.M."/>
            <person name="Yamada A."/>
            <person name="Yan M."/>
            <person name="Wang P."/>
            <person name="Xu J."/>
            <person name="Bruns T."/>
            <person name="Baldrian P."/>
            <person name="Vilgalys R."/>
            <person name="Dunand C."/>
            <person name="Henrissat B."/>
            <person name="Grigoriev I.V."/>
            <person name="Hibbett D."/>
            <person name="Nagy L.G."/>
            <person name="Martin F.M."/>
        </authorList>
    </citation>
    <scope>NUCLEOTIDE SEQUENCE</scope>
    <source>
        <strain evidence="1">UP504</strain>
    </source>
</reference>
<dbReference type="EMBL" id="MU128967">
    <property type="protein sequence ID" value="KAF9513903.1"/>
    <property type="molecule type" value="Genomic_DNA"/>
</dbReference>